<dbReference type="PANTHER" id="PTHR37984:SF5">
    <property type="entry name" value="PROTEIN NYNRIN-LIKE"/>
    <property type="match status" value="1"/>
</dbReference>
<dbReference type="CDD" id="cd01647">
    <property type="entry name" value="RT_LTR"/>
    <property type="match status" value="1"/>
</dbReference>
<keyword evidence="2" id="KW-0808">Transferase</keyword>
<sequence>MVRLQERPEVVEVFLTARRAPTPKPEANAVGVKDLAEVSMTIFAEETGQVDTRDVGTQVDFPSVYGCSASDRCGCVPDKLARPEAETWVQKQSAEASERLRSAVDLGEDLATFSGAGDPEHHPSTGPVYFASETNDDSAFDPEFDSEDVLDGVLESALDDFSDPMDDASGLSDIPVQRLEREYERVTRVPVEELDLKPAVYLREGAEVLAQLSDHLTIFPELEELSPEYDTAKTEVGVPGVTTPEMEDKMRKILNYHRRIFLGDGNAALAPARGVVCDLDGGDAMPIALRARQIASRYLVKVYELLKKLLETGLIEHSESEWSSPIVIVSKKNGEDIRMLVNQLIKLSRYPLPLIDDLLTDFNAAAWFMSLDMASGFWEIQMTERAKLISAFICPFGHFQ</sequence>
<evidence type="ECO:0000256" key="1">
    <source>
        <dbReference type="SAM" id="MobiDB-lite"/>
    </source>
</evidence>
<comment type="caution">
    <text evidence="2">The sequence shown here is derived from an EMBL/GenBank/DDBJ whole genome shotgun (WGS) entry which is preliminary data.</text>
</comment>
<feature type="region of interest" description="Disordered" evidence="1">
    <location>
        <begin position="111"/>
        <end position="138"/>
    </location>
</feature>
<organism evidence="2 3">
    <name type="scientific">Phytophthora megakarya</name>
    <dbReference type="NCBI Taxonomy" id="4795"/>
    <lineage>
        <taxon>Eukaryota</taxon>
        <taxon>Sar</taxon>
        <taxon>Stramenopiles</taxon>
        <taxon>Oomycota</taxon>
        <taxon>Peronosporomycetes</taxon>
        <taxon>Peronosporales</taxon>
        <taxon>Peronosporaceae</taxon>
        <taxon>Phytophthora</taxon>
    </lineage>
</organism>
<dbReference type="OrthoDB" id="106507at2759"/>
<evidence type="ECO:0000313" key="3">
    <source>
        <dbReference type="Proteomes" id="UP000198211"/>
    </source>
</evidence>
<gene>
    <name evidence="2" type="ORF">PHMEG_00022873</name>
</gene>
<dbReference type="InterPro" id="IPR050951">
    <property type="entry name" value="Retrovirus_Pol_polyprotein"/>
</dbReference>
<dbReference type="Proteomes" id="UP000198211">
    <property type="component" value="Unassembled WGS sequence"/>
</dbReference>
<accession>A0A225VHP6</accession>
<dbReference type="SUPFAM" id="SSF56672">
    <property type="entry name" value="DNA/RNA polymerases"/>
    <property type="match status" value="1"/>
</dbReference>
<protein>
    <submittedName>
        <fullName evidence="2">Reverse transcriptase</fullName>
    </submittedName>
</protein>
<dbReference type="InterPro" id="IPR043502">
    <property type="entry name" value="DNA/RNA_pol_sf"/>
</dbReference>
<dbReference type="EMBL" id="NBNE01004608">
    <property type="protein sequence ID" value="OWZ05101.1"/>
    <property type="molecule type" value="Genomic_DNA"/>
</dbReference>
<keyword evidence="2" id="KW-0548">Nucleotidyltransferase</keyword>
<dbReference type="AlphaFoldDB" id="A0A225VHP6"/>
<name>A0A225VHP6_9STRA</name>
<dbReference type="STRING" id="4795.A0A225VHP6"/>
<reference evidence="3" key="1">
    <citation type="submission" date="2017-03" db="EMBL/GenBank/DDBJ databases">
        <title>Phytopthora megakarya and P. palmivora, two closely related causual agents of cacao black pod achieved similar genome size and gene model numbers by different mechanisms.</title>
        <authorList>
            <person name="Ali S."/>
            <person name="Shao J."/>
            <person name="Larry D.J."/>
            <person name="Kronmiller B."/>
            <person name="Shen D."/>
            <person name="Strem M.D."/>
            <person name="Melnick R.L."/>
            <person name="Guiltinan M.J."/>
            <person name="Tyler B.M."/>
            <person name="Meinhardt L.W."/>
            <person name="Bailey B.A."/>
        </authorList>
    </citation>
    <scope>NUCLEOTIDE SEQUENCE [LARGE SCALE GENOMIC DNA]</scope>
    <source>
        <strain evidence="3">zdho120</strain>
    </source>
</reference>
<dbReference type="Gene3D" id="3.10.10.10">
    <property type="entry name" value="HIV Type 1 Reverse Transcriptase, subunit A, domain 1"/>
    <property type="match status" value="1"/>
</dbReference>
<proteinExistence type="predicted"/>
<dbReference type="GO" id="GO:0003964">
    <property type="term" value="F:RNA-directed DNA polymerase activity"/>
    <property type="evidence" value="ECO:0007669"/>
    <property type="project" value="UniProtKB-KW"/>
</dbReference>
<keyword evidence="2" id="KW-0695">RNA-directed DNA polymerase</keyword>
<dbReference type="Gene3D" id="3.30.70.270">
    <property type="match status" value="1"/>
</dbReference>
<keyword evidence="3" id="KW-1185">Reference proteome</keyword>
<evidence type="ECO:0000313" key="2">
    <source>
        <dbReference type="EMBL" id="OWZ05101.1"/>
    </source>
</evidence>
<dbReference type="PANTHER" id="PTHR37984">
    <property type="entry name" value="PROTEIN CBG26694"/>
    <property type="match status" value="1"/>
</dbReference>
<dbReference type="InterPro" id="IPR043128">
    <property type="entry name" value="Rev_trsase/Diguanyl_cyclase"/>
</dbReference>